<dbReference type="RefSeq" id="WP_087999215.1">
    <property type="nucleotide sequence ID" value="NZ_BMHB01000001.1"/>
</dbReference>
<sequence length="167" mass="19150">MHFIKRINPLLVLTVCLFVMNGCSKKPEISNEKVTTKVTNGDFVITVKTPKEVEVGKKIELESSIEYIGTKKTYLIHRSNGKDFNYSITKKHRQNIDEIIYPIHGNDQNVKRGDVISEKEVITKNKKGTYEIIVDVNFASSNKVYSRKKEDLKPIKVKIEGLQLKIK</sequence>
<evidence type="ECO:0000313" key="2">
    <source>
        <dbReference type="Proteomes" id="UP000626244"/>
    </source>
</evidence>
<keyword evidence="2" id="KW-1185">Reference proteome</keyword>
<dbReference type="EMBL" id="BMHB01000001">
    <property type="protein sequence ID" value="GGI11852.1"/>
    <property type="molecule type" value="Genomic_DNA"/>
</dbReference>
<protein>
    <submittedName>
        <fullName evidence="1">Uncharacterized protein</fullName>
    </submittedName>
</protein>
<accession>A0A8J3AD50</accession>
<gene>
    <name evidence="1" type="ORF">GCM10007380_09920</name>
</gene>
<name>A0A8J3AD50_9BACI</name>
<dbReference type="Proteomes" id="UP000626244">
    <property type="component" value="Unassembled WGS sequence"/>
</dbReference>
<evidence type="ECO:0000313" key="1">
    <source>
        <dbReference type="EMBL" id="GGI11852.1"/>
    </source>
</evidence>
<organism evidence="1 2">
    <name type="scientific">Gottfriedia solisilvae</name>
    <dbReference type="NCBI Taxonomy" id="1516104"/>
    <lineage>
        <taxon>Bacteria</taxon>
        <taxon>Bacillati</taxon>
        <taxon>Bacillota</taxon>
        <taxon>Bacilli</taxon>
        <taxon>Bacillales</taxon>
        <taxon>Bacillaceae</taxon>
        <taxon>Gottfriedia</taxon>
    </lineage>
</organism>
<dbReference type="AlphaFoldDB" id="A0A8J3AD50"/>
<reference evidence="2" key="1">
    <citation type="journal article" date="2019" name="Int. J. Syst. Evol. Microbiol.">
        <title>The Global Catalogue of Microorganisms (GCM) 10K type strain sequencing project: providing services to taxonomists for standard genome sequencing and annotation.</title>
        <authorList>
            <consortium name="The Broad Institute Genomics Platform"/>
            <consortium name="The Broad Institute Genome Sequencing Center for Infectious Disease"/>
            <person name="Wu L."/>
            <person name="Ma J."/>
        </authorList>
    </citation>
    <scope>NUCLEOTIDE SEQUENCE [LARGE SCALE GENOMIC DNA]</scope>
    <source>
        <strain evidence="2">CGMCC 1.14993</strain>
    </source>
</reference>
<comment type="caution">
    <text evidence="1">The sequence shown here is derived from an EMBL/GenBank/DDBJ whole genome shotgun (WGS) entry which is preliminary data.</text>
</comment>
<proteinExistence type="predicted"/>